<feature type="transmembrane region" description="Helical" evidence="7">
    <location>
        <begin position="225"/>
        <end position="246"/>
    </location>
</feature>
<comment type="subcellular location">
    <subcellularLocation>
        <location evidence="1">Cell membrane</location>
        <topology evidence="1">Multi-pass membrane protein</topology>
    </subcellularLocation>
</comment>
<evidence type="ECO:0000256" key="3">
    <source>
        <dbReference type="ARBA" id="ARBA00022692"/>
    </source>
</evidence>
<dbReference type="EMBL" id="JQDR03012448">
    <property type="protein sequence ID" value="KAA0191228.1"/>
    <property type="molecule type" value="Genomic_DNA"/>
</dbReference>
<dbReference type="InterPro" id="IPR013604">
    <property type="entry name" value="7TM_chemorcpt"/>
</dbReference>
<keyword evidence="2" id="KW-1003">Cell membrane</keyword>
<evidence type="ECO:0000256" key="4">
    <source>
        <dbReference type="ARBA" id="ARBA00022989"/>
    </source>
</evidence>
<comment type="caution">
    <text evidence="8">The sequence shown here is derived from an EMBL/GenBank/DDBJ whole genome shotgun (WGS) entry which is preliminary data.</text>
</comment>
<proteinExistence type="predicted"/>
<dbReference type="Proteomes" id="UP000711488">
    <property type="component" value="Unassembled WGS sequence"/>
</dbReference>
<name>A0A6A0GX23_HYAAZ</name>
<sequence length="474" mass="54519">MDDLAGQRNTIDRTTPQSRAMPSKNKSLQRCFMSLKIMGFYLEWNTVTDSSELQDRSTPASENVIDHSEHKNLTIKNNESRWIQRREQTRPSNLKNLCKLAWCFIMNALYITRCIYFFSDHDYTNNTMDGIFKTIWSIIGPTMVVLSAVKCIFSRRTFYKLRQVIECILNSEEPHARRPNKFSSNSWLLLCLAITRIAKTCVVVKRIIVRRNLGIKYAVMKINSYLGFLFLFMVALVLIFSFNYFVGVLKRRFEEISEELSEYGTQLSELHTETAEYPSSLILTTATPATEDSVRPLVTPDKFLKDTEHRLLLIDQAIALINDVYSWILIFMSIWYLSDFLFSIYTMIIKIESGNHEIETYSVVAIEALLFLFLIHNPADALANAEEDFILNVRQLIYRAPELRLSKAYTGLVMAIQRPRTLTLGNFGNVGRSSFLNTLAFMFSYLVVVIQFHIDAKHPASTTSPANASCVIQN</sequence>
<organism evidence="8">
    <name type="scientific">Hyalella azteca</name>
    <name type="common">Amphipod</name>
    <dbReference type="NCBI Taxonomy" id="294128"/>
    <lineage>
        <taxon>Eukaryota</taxon>
        <taxon>Metazoa</taxon>
        <taxon>Ecdysozoa</taxon>
        <taxon>Arthropoda</taxon>
        <taxon>Crustacea</taxon>
        <taxon>Multicrustacea</taxon>
        <taxon>Malacostraca</taxon>
        <taxon>Eumalacostraca</taxon>
        <taxon>Peracarida</taxon>
        <taxon>Amphipoda</taxon>
        <taxon>Senticaudata</taxon>
        <taxon>Talitrida</taxon>
        <taxon>Talitroidea</taxon>
        <taxon>Hyalellidae</taxon>
        <taxon>Hyalella</taxon>
    </lineage>
</organism>
<feature type="compositionally biased region" description="Polar residues" evidence="6">
    <location>
        <begin position="7"/>
        <end position="25"/>
    </location>
</feature>
<feature type="region of interest" description="Disordered" evidence="6">
    <location>
        <begin position="1"/>
        <end position="25"/>
    </location>
</feature>
<dbReference type="AlphaFoldDB" id="A0A6A0GX23"/>
<feature type="transmembrane region" description="Helical" evidence="7">
    <location>
        <begin position="360"/>
        <end position="379"/>
    </location>
</feature>
<reference evidence="8" key="3">
    <citation type="submission" date="2019-06" db="EMBL/GenBank/DDBJ databases">
        <authorList>
            <person name="Poynton C."/>
            <person name="Hasenbein S."/>
            <person name="Benoit J.B."/>
            <person name="Sepulveda M.S."/>
            <person name="Poelchau M.F."/>
            <person name="Murali S.C."/>
            <person name="Chen S."/>
            <person name="Glastad K.M."/>
            <person name="Werren J.H."/>
            <person name="Vineis J.H."/>
            <person name="Bowen J.L."/>
            <person name="Friedrich M."/>
            <person name="Jones J."/>
            <person name="Robertson H.M."/>
            <person name="Feyereisen R."/>
            <person name="Mechler-Hickson A."/>
            <person name="Mathers N."/>
            <person name="Lee C.E."/>
            <person name="Colbourne J.K."/>
            <person name="Biales A."/>
            <person name="Johnston J.S."/>
            <person name="Wellborn G.A."/>
            <person name="Rosendale A.J."/>
            <person name="Cridge A.G."/>
            <person name="Munoz-Torres M.C."/>
            <person name="Bain P.A."/>
            <person name="Manny A.R."/>
            <person name="Major K.M."/>
            <person name="Lambert F.N."/>
            <person name="Vulpe C.D."/>
            <person name="Tuck P."/>
            <person name="Blalock B.J."/>
            <person name="Lin Y.-Y."/>
            <person name="Smith M.E."/>
            <person name="Ochoa-Acuna H."/>
            <person name="Chen M.-J.M."/>
            <person name="Childers C.P."/>
            <person name="Qu J."/>
            <person name="Dugan S."/>
            <person name="Lee S.L."/>
            <person name="Chao H."/>
            <person name="Dinh H."/>
            <person name="Han Y."/>
            <person name="Doddapaneni H."/>
            <person name="Worley K.C."/>
            <person name="Muzny D.M."/>
            <person name="Gibbs R.A."/>
            <person name="Richards S."/>
        </authorList>
    </citation>
    <scope>NUCLEOTIDE SEQUENCE</scope>
    <source>
        <strain evidence="8">HAZT.00-mixed</strain>
        <tissue evidence="8">Whole organism</tissue>
    </source>
</reference>
<gene>
    <name evidence="8" type="ORF">HAZT_HAZT005563</name>
</gene>
<reference evidence="8" key="2">
    <citation type="journal article" date="2018" name="Environ. Sci. Technol.">
        <title>The Toxicogenome of Hyalella azteca: A Model for Sediment Ecotoxicology and Evolutionary Toxicology.</title>
        <authorList>
            <person name="Poynton H.C."/>
            <person name="Hasenbein S."/>
            <person name="Benoit J.B."/>
            <person name="Sepulveda M.S."/>
            <person name="Poelchau M.F."/>
            <person name="Hughes D.S.T."/>
            <person name="Murali S.C."/>
            <person name="Chen S."/>
            <person name="Glastad K.M."/>
            <person name="Goodisman M.A.D."/>
            <person name="Werren J.H."/>
            <person name="Vineis J.H."/>
            <person name="Bowen J.L."/>
            <person name="Friedrich M."/>
            <person name="Jones J."/>
            <person name="Robertson H.M."/>
            <person name="Feyereisen R."/>
            <person name="Mechler-Hickson A."/>
            <person name="Mathers N."/>
            <person name="Lee C.E."/>
            <person name="Colbourne J.K."/>
            <person name="Biales A."/>
            <person name="Johnston J.S."/>
            <person name="Wellborn G.A."/>
            <person name="Rosendale A.J."/>
            <person name="Cridge A.G."/>
            <person name="Munoz-Torres M.C."/>
            <person name="Bain P.A."/>
            <person name="Manny A.R."/>
            <person name="Major K.M."/>
            <person name="Lambert F.N."/>
            <person name="Vulpe C.D."/>
            <person name="Tuck P."/>
            <person name="Blalock B.J."/>
            <person name="Lin Y.Y."/>
            <person name="Smith M.E."/>
            <person name="Ochoa-Acuna H."/>
            <person name="Chen M.M."/>
            <person name="Childers C.P."/>
            <person name="Qu J."/>
            <person name="Dugan S."/>
            <person name="Lee S.L."/>
            <person name="Chao H."/>
            <person name="Dinh H."/>
            <person name="Han Y."/>
            <person name="Doddapaneni H."/>
            <person name="Worley K.C."/>
            <person name="Muzny D.M."/>
            <person name="Gibbs R.A."/>
            <person name="Richards S."/>
        </authorList>
    </citation>
    <scope>NUCLEOTIDE SEQUENCE</scope>
    <source>
        <strain evidence="8">HAZT.00-mixed</strain>
        <tissue evidence="8">Whole organism</tissue>
    </source>
</reference>
<keyword evidence="8" id="KW-0675">Receptor</keyword>
<evidence type="ECO:0000256" key="1">
    <source>
        <dbReference type="ARBA" id="ARBA00004651"/>
    </source>
</evidence>
<evidence type="ECO:0000256" key="5">
    <source>
        <dbReference type="ARBA" id="ARBA00023136"/>
    </source>
</evidence>
<evidence type="ECO:0000256" key="7">
    <source>
        <dbReference type="SAM" id="Phobius"/>
    </source>
</evidence>
<feature type="transmembrane region" description="Helical" evidence="7">
    <location>
        <begin position="434"/>
        <end position="454"/>
    </location>
</feature>
<protein>
    <submittedName>
        <fullName evidence="8">Gustatory receptor 111</fullName>
    </submittedName>
</protein>
<dbReference type="GO" id="GO:0005886">
    <property type="term" value="C:plasma membrane"/>
    <property type="evidence" value="ECO:0007669"/>
    <property type="project" value="UniProtKB-SubCell"/>
</dbReference>
<evidence type="ECO:0000256" key="6">
    <source>
        <dbReference type="SAM" id="MobiDB-lite"/>
    </source>
</evidence>
<reference evidence="8" key="1">
    <citation type="submission" date="2014-08" db="EMBL/GenBank/DDBJ databases">
        <authorList>
            <person name="Murali S."/>
            <person name="Richards S."/>
            <person name="Bandaranaike D."/>
            <person name="Bellair M."/>
            <person name="Blankenburg K."/>
            <person name="Chao H."/>
            <person name="Dinh H."/>
            <person name="Doddapaneni H."/>
            <person name="Dugan-Rocha S."/>
            <person name="Elkadiri S."/>
            <person name="Gnanaolivu R."/>
            <person name="Hughes D."/>
            <person name="Lee S."/>
            <person name="Li M."/>
            <person name="Ming W."/>
            <person name="Munidasa M."/>
            <person name="Muniz J."/>
            <person name="Nguyen L."/>
            <person name="Osuji N."/>
            <person name="Pu L.-L."/>
            <person name="Puazo M."/>
            <person name="Skinner E."/>
            <person name="Qu C."/>
            <person name="Quiroz J."/>
            <person name="Raj R."/>
            <person name="Weissenberger G."/>
            <person name="Xin Y."/>
            <person name="Zou X."/>
            <person name="Han Y."/>
            <person name="Worley K."/>
            <person name="Muzny D."/>
            <person name="Gibbs R."/>
        </authorList>
    </citation>
    <scope>NUCLEOTIDE SEQUENCE</scope>
    <source>
        <strain evidence="8">HAZT.00-mixed</strain>
        <tissue evidence="8">Whole organism</tissue>
    </source>
</reference>
<feature type="transmembrane region" description="Helical" evidence="7">
    <location>
        <begin position="324"/>
        <end position="348"/>
    </location>
</feature>
<evidence type="ECO:0000313" key="8">
    <source>
        <dbReference type="EMBL" id="KAA0191228.1"/>
    </source>
</evidence>
<keyword evidence="5 7" id="KW-0472">Membrane</keyword>
<keyword evidence="3 7" id="KW-0812">Transmembrane</keyword>
<dbReference type="Pfam" id="PF08395">
    <property type="entry name" value="7tm_7"/>
    <property type="match status" value="1"/>
</dbReference>
<feature type="transmembrane region" description="Helical" evidence="7">
    <location>
        <begin position="131"/>
        <end position="153"/>
    </location>
</feature>
<dbReference type="GO" id="GO:0050909">
    <property type="term" value="P:sensory perception of taste"/>
    <property type="evidence" value="ECO:0007669"/>
    <property type="project" value="InterPro"/>
</dbReference>
<feature type="transmembrane region" description="Helical" evidence="7">
    <location>
        <begin position="100"/>
        <end position="119"/>
    </location>
</feature>
<accession>A0A6A0GX23</accession>
<keyword evidence="4 7" id="KW-1133">Transmembrane helix</keyword>
<evidence type="ECO:0000256" key="2">
    <source>
        <dbReference type="ARBA" id="ARBA00022475"/>
    </source>
</evidence>